<organism evidence="1 2">
    <name type="scientific">Liparis tanakae</name>
    <name type="common">Tanaka's snailfish</name>
    <dbReference type="NCBI Taxonomy" id="230148"/>
    <lineage>
        <taxon>Eukaryota</taxon>
        <taxon>Metazoa</taxon>
        <taxon>Chordata</taxon>
        <taxon>Craniata</taxon>
        <taxon>Vertebrata</taxon>
        <taxon>Euteleostomi</taxon>
        <taxon>Actinopterygii</taxon>
        <taxon>Neopterygii</taxon>
        <taxon>Teleostei</taxon>
        <taxon>Neoteleostei</taxon>
        <taxon>Acanthomorphata</taxon>
        <taxon>Eupercaria</taxon>
        <taxon>Perciformes</taxon>
        <taxon>Cottioidei</taxon>
        <taxon>Cottales</taxon>
        <taxon>Liparidae</taxon>
        <taxon>Liparis</taxon>
    </lineage>
</organism>
<evidence type="ECO:0000313" key="2">
    <source>
        <dbReference type="Proteomes" id="UP000314294"/>
    </source>
</evidence>
<proteinExistence type="predicted"/>
<keyword evidence="2" id="KW-1185">Reference proteome</keyword>
<accession>A0A4Z2GED5</accession>
<dbReference type="AlphaFoldDB" id="A0A4Z2GED5"/>
<evidence type="ECO:0000313" key="1">
    <source>
        <dbReference type="EMBL" id="TNN51729.1"/>
    </source>
</evidence>
<name>A0A4Z2GED5_9TELE</name>
<protein>
    <submittedName>
        <fullName evidence="1">Uncharacterized protein</fullName>
    </submittedName>
</protein>
<dbReference type="EMBL" id="SRLO01000572">
    <property type="protein sequence ID" value="TNN51729.1"/>
    <property type="molecule type" value="Genomic_DNA"/>
</dbReference>
<comment type="caution">
    <text evidence="1">The sequence shown here is derived from an EMBL/GenBank/DDBJ whole genome shotgun (WGS) entry which is preliminary data.</text>
</comment>
<reference evidence="1 2" key="1">
    <citation type="submission" date="2019-03" db="EMBL/GenBank/DDBJ databases">
        <title>First draft genome of Liparis tanakae, snailfish: a comprehensive survey of snailfish specific genes.</title>
        <authorList>
            <person name="Kim W."/>
            <person name="Song I."/>
            <person name="Jeong J.-H."/>
            <person name="Kim D."/>
            <person name="Kim S."/>
            <person name="Ryu S."/>
            <person name="Song J.Y."/>
            <person name="Lee S.K."/>
        </authorList>
    </citation>
    <scope>NUCLEOTIDE SEQUENCE [LARGE SCALE GENOMIC DNA]</scope>
    <source>
        <tissue evidence="1">Muscle</tissue>
    </source>
</reference>
<dbReference type="Proteomes" id="UP000314294">
    <property type="component" value="Unassembled WGS sequence"/>
</dbReference>
<gene>
    <name evidence="1" type="ORF">EYF80_038079</name>
</gene>
<sequence>MPALLCITLRKYKQQPPMKRGSGFLDTHALSLKEAQKRFTTEWMMQRQEVAIFRRLVLHRCLLLLLLLIPDSHV</sequence>